<name>A0A1J5TLS4_9ARCH</name>
<evidence type="ECO:0000256" key="1">
    <source>
        <dbReference type="SAM" id="Phobius"/>
    </source>
</evidence>
<dbReference type="InterPro" id="IPR011635">
    <property type="entry name" value="CARDB"/>
</dbReference>
<feature type="transmembrane region" description="Helical" evidence="1">
    <location>
        <begin position="689"/>
        <end position="710"/>
    </location>
</feature>
<evidence type="ECO:0000259" key="2">
    <source>
        <dbReference type="Pfam" id="PF07705"/>
    </source>
</evidence>
<evidence type="ECO:0000313" key="3">
    <source>
        <dbReference type="EMBL" id="OIR21107.1"/>
    </source>
</evidence>
<keyword evidence="1" id="KW-1133">Transmembrane helix</keyword>
<organism evidence="3 4">
    <name type="scientific">Marine Group III euryarchaeote CG-Epi4</name>
    <dbReference type="NCBI Taxonomy" id="1888998"/>
    <lineage>
        <taxon>Archaea</taxon>
        <taxon>Methanobacteriati</taxon>
        <taxon>Thermoplasmatota</taxon>
        <taxon>Thermoplasmata</taxon>
        <taxon>Candidatus Thermoprofundales</taxon>
    </lineage>
</organism>
<dbReference type="AlphaFoldDB" id="A0A1J5TLS4"/>
<feature type="domain" description="CARDB" evidence="2">
    <location>
        <begin position="578"/>
        <end position="660"/>
    </location>
</feature>
<keyword evidence="1" id="KW-0812">Transmembrane</keyword>
<protein>
    <recommendedName>
        <fullName evidence="2">CARDB domain-containing protein</fullName>
    </recommendedName>
</protein>
<dbReference type="Proteomes" id="UP000183375">
    <property type="component" value="Unassembled WGS sequence"/>
</dbReference>
<comment type="caution">
    <text evidence="3">The sequence shown here is derived from an EMBL/GenBank/DDBJ whole genome shotgun (WGS) entry which is preliminary data.</text>
</comment>
<keyword evidence="1" id="KW-0472">Membrane</keyword>
<dbReference type="EMBL" id="MIYX01000012">
    <property type="protein sequence ID" value="OIR21107.1"/>
    <property type="molecule type" value="Genomic_DNA"/>
</dbReference>
<dbReference type="Gene3D" id="2.60.40.10">
    <property type="entry name" value="Immunoglobulins"/>
    <property type="match status" value="1"/>
</dbReference>
<evidence type="ECO:0000313" key="4">
    <source>
        <dbReference type="Proteomes" id="UP000183375"/>
    </source>
</evidence>
<reference evidence="3 4" key="1">
    <citation type="submission" date="2016-08" db="EMBL/GenBank/DDBJ databases">
        <title>New Insights into Marine Group III Euryarchaeota, from dark to light.</title>
        <authorList>
            <person name="Haro-Moreno J.M."/>
            <person name="Rodriguez-Valera F."/>
            <person name="Lopez-Garcia P."/>
            <person name="Moreira D."/>
            <person name="Martin-Cuadrado A.B."/>
        </authorList>
    </citation>
    <scope>NUCLEOTIDE SEQUENCE [LARGE SCALE GENOMIC DNA]</scope>
    <source>
        <strain evidence="3">CG-Epi4</strain>
    </source>
</reference>
<accession>A0A1J5TLS4</accession>
<proteinExistence type="predicted"/>
<dbReference type="InterPro" id="IPR013783">
    <property type="entry name" value="Ig-like_fold"/>
</dbReference>
<sequence>MRGLGYSLILLGFSILLLSAPTDAEEYSNTEFFLDRSGIGDIYDLSIDEPSGDRPKYWKCRDDPDQANNFLPLASWEMNMGGPLEVGESYSYIIWVESTNVQEISFRTTIYIRSQDGFNNLSVDEVSKSSGFGSFLSENYTIELEGSDLDKSLFPDGVPAYTTLGIKLETSVTWAPDTDNRTVWVKAAHSDFLSSFMLDFKHINIEDDDYYFDNDRVESIDEDSLFIKVNVTNALGADNFDISSAEIMIDGISGGGKFKDTIQLKDKHTYAKYIQGKWWYQEDNDITSGNYVIKFSLKDNFGNTWTSSMTYYLEVDQYGLEVEFEEGNSANGQLPKGGKTDYSFKIMNTGNTRDIFMITINDSDIPSGWEVSLQSGSSVDLQMDQSSYVLIRVEAPVSARGGSSERVTITVTSSSNDNIFEDVSLVTTVRTYGVAFLSVPDRINIDPEELDIDGYYKFKINLRNTGSDKDTFDLGVTTSRSDWTIRAEVQGNDISAVTIDKSQSVAVDIVVRPVNFEDSLGEEVTFLMTADSISPGDGSATVNSKIIVDVPVEKISDLSVSIDEVLINNKPIAILQPLDLQEGMPIVIQLTVNNNGGKSTGSFGVTLYEGSRIVDEFIVEQGIGGFGTAPVILNWETPSEGLKTLKVYVDFKQQTDESNSKRADNTLTLPLTISEKSTSSSNSESTDDALLFGPTFPLTLGVLSFISIIYGRKK</sequence>
<gene>
    <name evidence="3" type="ORF">BEU01_00430</name>
</gene>
<dbReference type="Pfam" id="PF07705">
    <property type="entry name" value="CARDB"/>
    <property type="match status" value="1"/>
</dbReference>